<dbReference type="PANTHER" id="PTHR12110">
    <property type="entry name" value="HYDROXYPYRUVATE ISOMERASE"/>
    <property type="match status" value="1"/>
</dbReference>
<evidence type="ECO:0000313" key="3">
    <source>
        <dbReference type="Proteomes" id="UP001595579"/>
    </source>
</evidence>
<dbReference type="Pfam" id="PF01261">
    <property type="entry name" value="AP_endonuc_2"/>
    <property type="match status" value="1"/>
</dbReference>
<keyword evidence="3" id="KW-1185">Reference proteome</keyword>
<dbReference type="InterPro" id="IPR013022">
    <property type="entry name" value="Xyl_isomerase-like_TIM-brl"/>
</dbReference>
<dbReference type="RefSeq" id="WP_386772401.1">
    <property type="nucleotide sequence ID" value="NZ_JBHRUG010000016.1"/>
</dbReference>
<protein>
    <submittedName>
        <fullName evidence="2">Sugar phosphate isomerase/epimerase family protein</fullName>
    </submittedName>
</protein>
<name>A0ABV7LMF7_9GAMM</name>
<organism evidence="2 3">
    <name type="scientific">Litchfieldella rifensis</name>
    <dbReference type="NCBI Taxonomy" id="762643"/>
    <lineage>
        <taxon>Bacteria</taxon>
        <taxon>Pseudomonadati</taxon>
        <taxon>Pseudomonadota</taxon>
        <taxon>Gammaproteobacteria</taxon>
        <taxon>Oceanospirillales</taxon>
        <taxon>Halomonadaceae</taxon>
        <taxon>Litchfieldella</taxon>
    </lineage>
</organism>
<sequence length="274" mass="30444">MTPRIVSLAALTVLELAPPEMVEVAARAGYQGVGLRLIPATAEEHHFPLLSDTGLLRQTRDRVRDTGLQVVDIEILRLRPETRVADDFVRVLEIGAELGASEVLVAGNDDDENRTIDNFAALCELARSYGLHPHLEFMPWTGVKNLSQASRIVGAVRAAGHDHACLLVDAFHLSRSASRLEDLAKVPREWMRYVQLCDVAGPIPDDMDEILREARSERLFPGDGDIDLRGMLAVLPVDVPLSLEIPTQRLRDQGVSARERARMALDRTRRLLDQ</sequence>
<evidence type="ECO:0000313" key="2">
    <source>
        <dbReference type="EMBL" id="MFC3283339.1"/>
    </source>
</evidence>
<dbReference type="Proteomes" id="UP001595579">
    <property type="component" value="Unassembled WGS sequence"/>
</dbReference>
<dbReference type="EMBL" id="JBHRUG010000016">
    <property type="protein sequence ID" value="MFC3283339.1"/>
    <property type="molecule type" value="Genomic_DNA"/>
</dbReference>
<proteinExistence type="predicted"/>
<evidence type="ECO:0000259" key="1">
    <source>
        <dbReference type="Pfam" id="PF01261"/>
    </source>
</evidence>
<dbReference type="PANTHER" id="PTHR12110:SF48">
    <property type="entry name" value="BLL3656 PROTEIN"/>
    <property type="match status" value="1"/>
</dbReference>
<dbReference type="InterPro" id="IPR050312">
    <property type="entry name" value="IolE/XylAMocC-like"/>
</dbReference>
<comment type="caution">
    <text evidence="2">The sequence shown here is derived from an EMBL/GenBank/DDBJ whole genome shotgun (WGS) entry which is preliminary data.</text>
</comment>
<gene>
    <name evidence="2" type="ORF">ACFOEV_06910</name>
</gene>
<feature type="domain" description="Xylose isomerase-like TIM barrel" evidence="1">
    <location>
        <begin position="22"/>
        <end position="256"/>
    </location>
</feature>
<accession>A0ABV7LMF7</accession>
<dbReference type="InterPro" id="IPR036237">
    <property type="entry name" value="Xyl_isomerase-like_sf"/>
</dbReference>
<dbReference type="SUPFAM" id="SSF51658">
    <property type="entry name" value="Xylose isomerase-like"/>
    <property type="match status" value="1"/>
</dbReference>
<dbReference type="Gene3D" id="3.20.20.150">
    <property type="entry name" value="Divalent-metal-dependent TIM barrel enzymes"/>
    <property type="match status" value="1"/>
</dbReference>
<dbReference type="GO" id="GO:0016853">
    <property type="term" value="F:isomerase activity"/>
    <property type="evidence" value="ECO:0007669"/>
    <property type="project" value="UniProtKB-KW"/>
</dbReference>
<keyword evidence="2" id="KW-0413">Isomerase</keyword>
<reference evidence="3" key="1">
    <citation type="journal article" date="2019" name="Int. J. Syst. Evol. Microbiol.">
        <title>The Global Catalogue of Microorganisms (GCM) 10K type strain sequencing project: providing services to taxonomists for standard genome sequencing and annotation.</title>
        <authorList>
            <consortium name="The Broad Institute Genomics Platform"/>
            <consortium name="The Broad Institute Genome Sequencing Center for Infectious Disease"/>
            <person name="Wu L."/>
            <person name="Ma J."/>
        </authorList>
    </citation>
    <scope>NUCLEOTIDE SEQUENCE [LARGE SCALE GENOMIC DNA]</scope>
    <source>
        <strain evidence="3">CECT 7698</strain>
    </source>
</reference>